<reference evidence="1" key="1">
    <citation type="submission" date="2024-06" db="EMBL/GenBank/DDBJ databases">
        <authorList>
            <person name="Li T."/>
            <person name="Gao R."/>
        </authorList>
    </citation>
    <scope>NUCLEOTIDE SEQUENCE</scope>
    <source>
        <strain evidence="1">ZPR3</strain>
        <plasmid evidence="1">unnamed1</plasmid>
    </source>
</reference>
<gene>
    <name evidence="1" type="ORF">ABM479_23825</name>
</gene>
<keyword evidence="1" id="KW-0614">Plasmid</keyword>
<proteinExistence type="predicted"/>
<protein>
    <recommendedName>
        <fullName evidence="2">Transposase</fullName>
    </recommendedName>
</protein>
<evidence type="ECO:0000313" key="1">
    <source>
        <dbReference type="EMBL" id="XBT94991.1"/>
    </source>
</evidence>
<geneLocation type="plasmid" evidence="1">
    <name>unnamed1</name>
</geneLocation>
<name>A0AAU7RY05_9HYPH</name>
<dbReference type="RefSeq" id="WP_349959104.1">
    <property type="nucleotide sequence ID" value="NZ_CP157961.1"/>
</dbReference>
<dbReference type="AlphaFoldDB" id="A0AAU7RY05"/>
<sequence length="120" mass="14114">MFNLAAKQHYAANGKWIPSWSDWASAGMRRAEPLPVRLSNYHRKNRPPAERFNLTLKPIEGLIDPRLVRIHDAINAAQATRSEYPEKPQIYKSHRLQPKRSLRPITSWTRWLSIYKKLEN</sequence>
<dbReference type="EMBL" id="CP157961">
    <property type="protein sequence ID" value="XBT94991.1"/>
    <property type="molecule type" value="Genomic_DNA"/>
</dbReference>
<accession>A0AAU7RY05</accession>
<evidence type="ECO:0008006" key="2">
    <source>
        <dbReference type="Google" id="ProtNLM"/>
    </source>
</evidence>
<organism evidence="1">
    <name type="scientific">Rhizobium sp. ZPR3</name>
    <dbReference type="NCBI Taxonomy" id="3158967"/>
    <lineage>
        <taxon>Bacteria</taxon>
        <taxon>Pseudomonadati</taxon>
        <taxon>Pseudomonadota</taxon>
        <taxon>Alphaproteobacteria</taxon>
        <taxon>Hyphomicrobiales</taxon>
        <taxon>Rhizobiaceae</taxon>
        <taxon>Rhizobium/Agrobacterium group</taxon>
        <taxon>Rhizobium</taxon>
    </lineage>
</organism>